<keyword evidence="6 7" id="KW-0066">ATP synthesis</keyword>
<evidence type="ECO:0000256" key="1">
    <source>
        <dbReference type="ARBA" id="ARBA00004370"/>
    </source>
</evidence>
<dbReference type="PANTHER" id="PTHR11910">
    <property type="entry name" value="ATP SYNTHASE DELTA CHAIN"/>
    <property type="match status" value="1"/>
</dbReference>
<comment type="function">
    <text evidence="7">This protein is part of the stalk that links CF(0) to CF(1). It either transmits conformational changes from CF(0) to CF(1) or is implicated in proton conduction.</text>
</comment>
<evidence type="ECO:0000256" key="2">
    <source>
        <dbReference type="ARBA" id="ARBA00022448"/>
    </source>
</evidence>
<evidence type="ECO:0000313" key="9">
    <source>
        <dbReference type="Proteomes" id="UP000198748"/>
    </source>
</evidence>
<dbReference type="OrthoDB" id="9802471at2"/>
<evidence type="ECO:0000256" key="3">
    <source>
        <dbReference type="ARBA" id="ARBA00022781"/>
    </source>
</evidence>
<dbReference type="GO" id="GO:0046933">
    <property type="term" value="F:proton-transporting ATP synthase activity, rotational mechanism"/>
    <property type="evidence" value="ECO:0007669"/>
    <property type="project" value="UniProtKB-UniRule"/>
</dbReference>
<keyword evidence="2 7" id="KW-0813">Transport</keyword>
<comment type="function">
    <text evidence="7">F(1)F(0) ATP synthase produces ATP from ADP in the presence of a proton or sodium gradient. F-type ATPases consist of two structural domains, F(1) containing the extramembraneous catalytic core and F(0) containing the membrane proton channel, linked together by a central stalk and a peripheral stalk. During catalysis, ATP synthesis in the catalytic domain of F(1) is coupled via a rotary mechanism of the central stalk subunits to proton translocation.</text>
</comment>
<accession>A0A1G7H4G4</accession>
<sequence length="178" mass="19873">MSVSIVASRYAKSLIELAKEKNVLDTVYQDMLLFKDTADQNRGLMLALKSPVVRHEKKSGILKGLFKERVSPVSFAIFDIITKKNRESILDEIAVEFIKAYNSYKGIEKATVVTPTPLTDELRKQFTDIVAKATGKTVELAEKVDNALIGGYVLTVGDRQIDASLRSRLNELKLQLVN</sequence>
<keyword evidence="3 7" id="KW-0375">Hydrogen ion transport</keyword>
<keyword evidence="9" id="KW-1185">Reference proteome</keyword>
<dbReference type="NCBIfam" id="TIGR01145">
    <property type="entry name" value="ATP_synt_delta"/>
    <property type="match status" value="1"/>
</dbReference>
<dbReference type="AlphaFoldDB" id="A0A1G7H4G4"/>
<name>A0A1G7H4G4_9BACT</name>
<dbReference type="PRINTS" id="PR00125">
    <property type="entry name" value="ATPASEDELTA"/>
</dbReference>
<dbReference type="Gene3D" id="1.10.520.20">
    <property type="entry name" value="N-terminal domain of the delta subunit of the F1F0-ATP synthase"/>
    <property type="match status" value="1"/>
</dbReference>
<evidence type="ECO:0000256" key="7">
    <source>
        <dbReference type="HAMAP-Rule" id="MF_01416"/>
    </source>
</evidence>
<dbReference type="InterPro" id="IPR026015">
    <property type="entry name" value="ATP_synth_OSCP/delta_N_sf"/>
</dbReference>
<dbReference type="RefSeq" id="WP_090150809.1">
    <property type="nucleotide sequence ID" value="NZ_FNAN01000008.1"/>
</dbReference>
<keyword evidence="4 7" id="KW-0406">Ion transport</keyword>
<comment type="subcellular location">
    <subcellularLocation>
        <location evidence="7">Cell membrane</location>
        <topology evidence="7">Peripheral membrane protein</topology>
    </subcellularLocation>
    <subcellularLocation>
        <location evidence="1">Membrane</location>
    </subcellularLocation>
</comment>
<organism evidence="8 9">
    <name type="scientific">Dyadobacter soli</name>
    <dbReference type="NCBI Taxonomy" id="659014"/>
    <lineage>
        <taxon>Bacteria</taxon>
        <taxon>Pseudomonadati</taxon>
        <taxon>Bacteroidota</taxon>
        <taxon>Cytophagia</taxon>
        <taxon>Cytophagales</taxon>
        <taxon>Spirosomataceae</taxon>
        <taxon>Dyadobacter</taxon>
    </lineage>
</organism>
<evidence type="ECO:0000256" key="5">
    <source>
        <dbReference type="ARBA" id="ARBA00023136"/>
    </source>
</evidence>
<evidence type="ECO:0000256" key="4">
    <source>
        <dbReference type="ARBA" id="ARBA00023065"/>
    </source>
</evidence>
<dbReference type="Pfam" id="PF00213">
    <property type="entry name" value="OSCP"/>
    <property type="match status" value="1"/>
</dbReference>
<dbReference type="InterPro" id="IPR000711">
    <property type="entry name" value="ATPase_OSCP/dsu"/>
</dbReference>
<dbReference type="SUPFAM" id="SSF47928">
    <property type="entry name" value="N-terminal domain of the delta subunit of the F1F0-ATP synthase"/>
    <property type="match status" value="1"/>
</dbReference>
<gene>
    <name evidence="7" type="primary">atpH</name>
    <name evidence="8" type="ORF">SAMN04487996_10834</name>
</gene>
<evidence type="ECO:0000313" key="8">
    <source>
        <dbReference type="EMBL" id="SDE95338.1"/>
    </source>
</evidence>
<dbReference type="Proteomes" id="UP000198748">
    <property type="component" value="Unassembled WGS sequence"/>
</dbReference>
<dbReference type="STRING" id="659014.SAMN04487996_10834"/>
<proteinExistence type="inferred from homology"/>
<keyword evidence="7" id="KW-0139">CF(1)</keyword>
<keyword evidence="7" id="KW-1003">Cell membrane</keyword>
<protein>
    <recommendedName>
        <fullName evidence="7">ATP synthase subunit delta</fullName>
    </recommendedName>
    <alternativeName>
        <fullName evidence="7">ATP synthase F(1) sector subunit delta</fullName>
    </alternativeName>
    <alternativeName>
        <fullName evidence="7">F-type ATPase subunit delta</fullName>
        <shortName evidence="7">F-ATPase subunit delta</shortName>
    </alternativeName>
</protein>
<keyword evidence="5 7" id="KW-0472">Membrane</keyword>
<dbReference type="GO" id="GO:0005886">
    <property type="term" value="C:plasma membrane"/>
    <property type="evidence" value="ECO:0007669"/>
    <property type="project" value="UniProtKB-SubCell"/>
</dbReference>
<dbReference type="EMBL" id="FNAN01000008">
    <property type="protein sequence ID" value="SDE95338.1"/>
    <property type="molecule type" value="Genomic_DNA"/>
</dbReference>
<comment type="similarity">
    <text evidence="7">Belongs to the ATPase delta chain family.</text>
</comment>
<evidence type="ECO:0000256" key="6">
    <source>
        <dbReference type="ARBA" id="ARBA00023310"/>
    </source>
</evidence>
<dbReference type="GO" id="GO:0045259">
    <property type="term" value="C:proton-transporting ATP synthase complex"/>
    <property type="evidence" value="ECO:0007669"/>
    <property type="project" value="UniProtKB-KW"/>
</dbReference>
<dbReference type="HAMAP" id="MF_01416">
    <property type="entry name" value="ATP_synth_delta_bact"/>
    <property type="match status" value="1"/>
</dbReference>
<reference evidence="9" key="1">
    <citation type="submission" date="2016-10" db="EMBL/GenBank/DDBJ databases">
        <authorList>
            <person name="Varghese N."/>
            <person name="Submissions S."/>
        </authorList>
    </citation>
    <scope>NUCLEOTIDE SEQUENCE [LARGE SCALE GENOMIC DNA]</scope>
    <source>
        <strain evidence="9">DSM 25329</strain>
    </source>
</reference>